<evidence type="ECO:0000313" key="2">
    <source>
        <dbReference type="Proteomes" id="UP001153269"/>
    </source>
</evidence>
<comment type="caution">
    <text evidence="1">The sequence shown here is derived from an EMBL/GenBank/DDBJ whole genome shotgun (WGS) entry which is preliminary data.</text>
</comment>
<gene>
    <name evidence="1" type="ORF">PLEPLA_LOCUS47426</name>
</gene>
<dbReference type="AlphaFoldDB" id="A0A9N7VYK8"/>
<keyword evidence="2" id="KW-1185">Reference proteome</keyword>
<evidence type="ECO:0000313" key="1">
    <source>
        <dbReference type="EMBL" id="CAB1459589.1"/>
    </source>
</evidence>
<sequence>MEIRVKSARVALRSIGKKPKSLEVEAATCAKLTTYLVPGSPAQQQQVRGDERGGLDNDERVEADMVDHLTCESLRSCSPSVHVRGLAPLSASTLCLHCTKVDHLTCESLRVVFQTKVELAGASPGPALLGWASAAD</sequence>
<name>A0A9N7VYK8_PLEPL</name>
<protein>
    <submittedName>
        <fullName evidence="1">Uncharacterized protein</fullName>
    </submittedName>
</protein>
<organism evidence="1 2">
    <name type="scientific">Pleuronectes platessa</name>
    <name type="common">European plaice</name>
    <dbReference type="NCBI Taxonomy" id="8262"/>
    <lineage>
        <taxon>Eukaryota</taxon>
        <taxon>Metazoa</taxon>
        <taxon>Chordata</taxon>
        <taxon>Craniata</taxon>
        <taxon>Vertebrata</taxon>
        <taxon>Euteleostomi</taxon>
        <taxon>Actinopterygii</taxon>
        <taxon>Neopterygii</taxon>
        <taxon>Teleostei</taxon>
        <taxon>Neoteleostei</taxon>
        <taxon>Acanthomorphata</taxon>
        <taxon>Carangaria</taxon>
        <taxon>Pleuronectiformes</taxon>
        <taxon>Pleuronectoidei</taxon>
        <taxon>Pleuronectidae</taxon>
        <taxon>Pleuronectes</taxon>
    </lineage>
</organism>
<dbReference type="EMBL" id="CADEAL010004438">
    <property type="protein sequence ID" value="CAB1459589.1"/>
    <property type="molecule type" value="Genomic_DNA"/>
</dbReference>
<reference evidence="1" key="1">
    <citation type="submission" date="2020-03" db="EMBL/GenBank/DDBJ databases">
        <authorList>
            <person name="Weist P."/>
        </authorList>
    </citation>
    <scope>NUCLEOTIDE SEQUENCE</scope>
</reference>
<accession>A0A9N7VYK8</accession>
<proteinExistence type="predicted"/>
<dbReference type="Proteomes" id="UP001153269">
    <property type="component" value="Unassembled WGS sequence"/>
</dbReference>